<protein>
    <submittedName>
        <fullName evidence="1">VOC family protein</fullName>
    </submittedName>
</protein>
<dbReference type="CDD" id="cd06587">
    <property type="entry name" value="VOC"/>
    <property type="match status" value="1"/>
</dbReference>
<dbReference type="EMBL" id="JBHUEM010000001">
    <property type="protein sequence ID" value="MFD1735195.1"/>
    <property type="molecule type" value="Genomic_DNA"/>
</dbReference>
<dbReference type="Proteomes" id="UP001597214">
    <property type="component" value="Unassembled WGS sequence"/>
</dbReference>
<dbReference type="RefSeq" id="WP_377926287.1">
    <property type="nucleotide sequence ID" value="NZ_JBHUEM010000001.1"/>
</dbReference>
<proteinExistence type="predicted"/>
<dbReference type="Gene3D" id="3.10.180.10">
    <property type="entry name" value="2,3-Dihydroxybiphenyl 1,2-Dioxygenase, domain 1"/>
    <property type="match status" value="1"/>
</dbReference>
<dbReference type="InterPro" id="IPR029068">
    <property type="entry name" value="Glyas_Bleomycin-R_OHBP_Dase"/>
</dbReference>
<sequence>MKLFHYHYWTDSVEETEDFYWKCGFKIVQRFGKNKTYHPPLTWNDFRKEQPIFRVIEVRKGSVNITFGEGKRPIFDHIGFLVNKAEQHSICKRAMKLGWGTEMNERRTFIRAPFGLRFELQCREEVIDDIGAKFAIKGMKIGIKKEDGINQVTSVFNSSLPEIQFVKSDKLELQCVLVNGLHQYYKDPNGVVLLPS</sequence>
<dbReference type="SUPFAM" id="SSF54593">
    <property type="entry name" value="Glyoxalase/Bleomycin resistance protein/Dihydroxybiphenyl dioxygenase"/>
    <property type="match status" value="1"/>
</dbReference>
<comment type="caution">
    <text evidence="1">The sequence shown here is derived from an EMBL/GenBank/DDBJ whole genome shotgun (WGS) entry which is preliminary data.</text>
</comment>
<evidence type="ECO:0000313" key="2">
    <source>
        <dbReference type="Proteomes" id="UP001597214"/>
    </source>
</evidence>
<evidence type="ECO:0000313" key="1">
    <source>
        <dbReference type="EMBL" id="MFD1735195.1"/>
    </source>
</evidence>
<accession>A0ABW4LJ26</accession>
<name>A0ABW4LJ26_9BACI</name>
<organism evidence="1 2">
    <name type="scientific">Bacillus salitolerans</name>
    <dbReference type="NCBI Taxonomy" id="1437434"/>
    <lineage>
        <taxon>Bacteria</taxon>
        <taxon>Bacillati</taxon>
        <taxon>Bacillota</taxon>
        <taxon>Bacilli</taxon>
        <taxon>Bacillales</taxon>
        <taxon>Bacillaceae</taxon>
        <taxon>Bacillus</taxon>
    </lineage>
</organism>
<gene>
    <name evidence="1" type="ORF">ACFSCX_01330</name>
</gene>
<keyword evidence="2" id="KW-1185">Reference proteome</keyword>
<reference evidence="2" key="1">
    <citation type="journal article" date="2019" name="Int. J. Syst. Evol. Microbiol.">
        <title>The Global Catalogue of Microorganisms (GCM) 10K type strain sequencing project: providing services to taxonomists for standard genome sequencing and annotation.</title>
        <authorList>
            <consortium name="The Broad Institute Genomics Platform"/>
            <consortium name="The Broad Institute Genome Sequencing Center for Infectious Disease"/>
            <person name="Wu L."/>
            <person name="Ma J."/>
        </authorList>
    </citation>
    <scope>NUCLEOTIDE SEQUENCE [LARGE SCALE GENOMIC DNA]</scope>
    <source>
        <strain evidence="2">CCUG 49339</strain>
    </source>
</reference>